<keyword evidence="4" id="KW-1003">Cell membrane</keyword>
<feature type="transmembrane region" description="Helical" evidence="9">
    <location>
        <begin position="41"/>
        <end position="68"/>
    </location>
</feature>
<evidence type="ECO:0000256" key="2">
    <source>
        <dbReference type="ARBA" id="ARBA00008540"/>
    </source>
</evidence>
<dbReference type="NCBIfam" id="TIGR00796">
    <property type="entry name" value="livcs"/>
    <property type="match status" value="1"/>
</dbReference>
<feature type="transmembrane region" description="Helical" evidence="9">
    <location>
        <begin position="321"/>
        <end position="341"/>
    </location>
</feature>
<organism evidence="10 11">
    <name type="scientific">Bacillus wiedmannii</name>
    <dbReference type="NCBI Taxonomy" id="1890302"/>
    <lineage>
        <taxon>Bacteria</taxon>
        <taxon>Bacillati</taxon>
        <taxon>Bacillota</taxon>
        <taxon>Bacilli</taxon>
        <taxon>Bacillales</taxon>
        <taxon>Bacillaceae</taxon>
        <taxon>Bacillus</taxon>
        <taxon>Bacillus cereus group</taxon>
    </lineage>
</organism>
<evidence type="ECO:0000313" key="10">
    <source>
        <dbReference type="EMBL" id="PEM44258.1"/>
    </source>
</evidence>
<protein>
    <recommendedName>
        <fullName evidence="9">Branched-chain amino acid transport system carrier protein</fullName>
    </recommendedName>
</protein>
<comment type="subcellular location">
    <subcellularLocation>
        <location evidence="1 9">Cell membrane</location>
        <topology evidence="1 9">Multi-pass membrane protein</topology>
    </subcellularLocation>
</comment>
<keyword evidence="6 9" id="KW-0029">Amino-acid transport</keyword>
<dbReference type="PANTHER" id="PTHR30588:SF8">
    <property type="entry name" value="BRANCHED-CHAIN AMINO ACID PERMEASE BRAB"/>
    <property type="match status" value="1"/>
</dbReference>
<feature type="transmembrane region" description="Helical" evidence="9">
    <location>
        <begin position="154"/>
        <end position="173"/>
    </location>
</feature>
<evidence type="ECO:0000256" key="4">
    <source>
        <dbReference type="ARBA" id="ARBA00022475"/>
    </source>
</evidence>
<feature type="transmembrane region" description="Helical" evidence="9">
    <location>
        <begin position="347"/>
        <end position="364"/>
    </location>
</feature>
<dbReference type="Proteomes" id="UP000220621">
    <property type="component" value="Unassembled WGS sequence"/>
</dbReference>
<comment type="function">
    <text evidence="9">Component of the transport system for branched-chain amino acids.</text>
</comment>
<dbReference type="GO" id="GO:0015188">
    <property type="term" value="F:L-isoleucine transmembrane transporter activity"/>
    <property type="evidence" value="ECO:0007669"/>
    <property type="project" value="TreeGrafter"/>
</dbReference>
<feature type="transmembrane region" description="Helical" evidence="9">
    <location>
        <begin position="12"/>
        <end position="29"/>
    </location>
</feature>
<feature type="transmembrane region" description="Helical" evidence="9">
    <location>
        <begin position="414"/>
        <end position="432"/>
    </location>
</feature>
<comment type="caution">
    <text evidence="10">The sequence shown here is derived from an EMBL/GenBank/DDBJ whole genome shotgun (WGS) entry which is preliminary data.</text>
</comment>
<dbReference type="PANTHER" id="PTHR30588">
    <property type="entry name" value="BRANCHED-CHAIN AMINO ACID TRANSPORT SYSTEM 2 CARRIER PROTEIN"/>
    <property type="match status" value="1"/>
</dbReference>
<evidence type="ECO:0000256" key="9">
    <source>
        <dbReference type="RuleBase" id="RU362122"/>
    </source>
</evidence>
<keyword evidence="7 9" id="KW-1133">Transmembrane helix</keyword>
<dbReference type="GO" id="GO:0005886">
    <property type="term" value="C:plasma membrane"/>
    <property type="evidence" value="ECO:0007669"/>
    <property type="project" value="UniProtKB-SubCell"/>
</dbReference>
<feature type="transmembrane region" description="Helical" evidence="9">
    <location>
        <begin position="80"/>
        <end position="99"/>
    </location>
</feature>
<keyword evidence="8 9" id="KW-0472">Membrane</keyword>
<dbReference type="RefSeq" id="WP_098103526.1">
    <property type="nucleotide sequence ID" value="NZ_NUDI01000064.1"/>
</dbReference>
<evidence type="ECO:0000256" key="5">
    <source>
        <dbReference type="ARBA" id="ARBA00022692"/>
    </source>
</evidence>
<accession>A0A2A8AGD2</accession>
<dbReference type="EMBL" id="NUDL01000138">
    <property type="protein sequence ID" value="PEM44258.1"/>
    <property type="molecule type" value="Genomic_DNA"/>
</dbReference>
<feature type="transmembrane region" description="Helical" evidence="9">
    <location>
        <begin position="373"/>
        <end position="394"/>
    </location>
</feature>
<dbReference type="GO" id="GO:0005304">
    <property type="term" value="F:L-valine transmembrane transporter activity"/>
    <property type="evidence" value="ECO:0007669"/>
    <property type="project" value="TreeGrafter"/>
</dbReference>
<evidence type="ECO:0000313" key="11">
    <source>
        <dbReference type="Proteomes" id="UP000220621"/>
    </source>
</evidence>
<evidence type="ECO:0000256" key="7">
    <source>
        <dbReference type="ARBA" id="ARBA00022989"/>
    </source>
</evidence>
<dbReference type="GO" id="GO:0015190">
    <property type="term" value="F:L-leucine transmembrane transporter activity"/>
    <property type="evidence" value="ECO:0007669"/>
    <property type="project" value="TreeGrafter"/>
</dbReference>
<dbReference type="AlphaFoldDB" id="A0A2A8AGD2"/>
<evidence type="ECO:0000256" key="3">
    <source>
        <dbReference type="ARBA" id="ARBA00022448"/>
    </source>
</evidence>
<name>A0A2A8AGD2_9BACI</name>
<evidence type="ECO:0000256" key="8">
    <source>
        <dbReference type="ARBA" id="ARBA00023136"/>
    </source>
</evidence>
<gene>
    <name evidence="10" type="primary">brnQ</name>
    <name evidence="10" type="ORF">CN611_29095</name>
</gene>
<feature type="transmembrane region" description="Helical" evidence="9">
    <location>
        <begin position="193"/>
        <end position="215"/>
    </location>
</feature>
<feature type="transmembrane region" description="Helical" evidence="9">
    <location>
        <begin position="123"/>
        <end position="142"/>
    </location>
</feature>
<feature type="transmembrane region" description="Helical" evidence="9">
    <location>
        <begin position="285"/>
        <end position="309"/>
    </location>
</feature>
<dbReference type="GO" id="GO:0015818">
    <property type="term" value="P:isoleucine transport"/>
    <property type="evidence" value="ECO:0007669"/>
    <property type="project" value="TreeGrafter"/>
</dbReference>
<evidence type="ECO:0000256" key="1">
    <source>
        <dbReference type="ARBA" id="ARBA00004651"/>
    </source>
</evidence>
<keyword evidence="3 9" id="KW-0813">Transport</keyword>
<dbReference type="GO" id="GO:0015820">
    <property type="term" value="P:L-leucine transport"/>
    <property type="evidence" value="ECO:0007669"/>
    <property type="project" value="TreeGrafter"/>
</dbReference>
<dbReference type="Pfam" id="PF05525">
    <property type="entry name" value="Branch_AA_trans"/>
    <property type="match status" value="1"/>
</dbReference>
<reference evidence="10 11" key="1">
    <citation type="submission" date="2017-09" db="EMBL/GenBank/DDBJ databases">
        <title>Large-scale bioinformatics analysis of Bacillus genomes uncovers conserved roles of natural products in bacterial physiology.</title>
        <authorList>
            <consortium name="Agbiome Team Llc"/>
            <person name="Bleich R.M."/>
            <person name="Grubbs K.J."/>
            <person name="Santa Maria K.C."/>
            <person name="Allen S.E."/>
            <person name="Farag S."/>
            <person name="Shank E.A."/>
            <person name="Bowers A."/>
        </authorList>
    </citation>
    <scope>NUCLEOTIDE SEQUENCE [LARGE SCALE GENOMIC DNA]</scope>
    <source>
        <strain evidence="10 11">AFS010764</strain>
    </source>
</reference>
<sequence>MKQSLTFKETIPIGLMLFAIFFGAGNMIFPPLLGYSSGTNIWISISGFVVSSIGLPLLAIAAISLFGGNVSTLASRIHPACGVIIPLIIYLAIGPFFAIPRTGTVSYEMAVAPFLSNTMQNQWYILLLYTFVYFAITYYLSLNPSKLVDRIGKYLTPLLLIMISIIIVKAISSPVGSISTPSDSYQEAPFFKGFIEGFLTMDALAALVFGIIVINAIKEKGVTNKKLIAKSTIVAGLIAALGLSIIYISLAYIGATSQTFGIFENGSVLLTNVVQHLFGQYGLSLLGITMLFACLTTSVGLVSACGRFFTTLFPKISYNKIILIICLFSFGVSNLGLSMLIKLSLPILIVIYPVAIVLIILAFFDRYIKDKQAVYVGSVLGALLISIIQGLETAELASDSLLTFMQHVPLYNEGMGWVLIALLGGLIGLMISGRTKQCSTT</sequence>
<proteinExistence type="inferred from homology"/>
<keyword evidence="5 9" id="KW-0812">Transmembrane</keyword>
<evidence type="ECO:0000256" key="6">
    <source>
        <dbReference type="ARBA" id="ARBA00022970"/>
    </source>
</evidence>
<comment type="similarity">
    <text evidence="2 9">Belongs to the branched chain amino acid transporter family.</text>
</comment>
<feature type="transmembrane region" description="Helical" evidence="9">
    <location>
        <begin position="227"/>
        <end position="253"/>
    </location>
</feature>
<dbReference type="InterPro" id="IPR004685">
    <property type="entry name" value="Brnchd-chn_aa_trnsp_Livcs"/>
</dbReference>